<proteinExistence type="predicted"/>
<organism evidence="1">
    <name type="scientific">Arundo donax</name>
    <name type="common">Giant reed</name>
    <name type="synonym">Donax arundinaceus</name>
    <dbReference type="NCBI Taxonomy" id="35708"/>
    <lineage>
        <taxon>Eukaryota</taxon>
        <taxon>Viridiplantae</taxon>
        <taxon>Streptophyta</taxon>
        <taxon>Embryophyta</taxon>
        <taxon>Tracheophyta</taxon>
        <taxon>Spermatophyta</taxon>
        <taxon>Magnoliopsida</taxon>
        <taxon>Liliopsida</taxon>
        <taxon>Poales</taxon>
        <taxon>Poaceae</taxon>
        <taxon>PACMAD clade</taxon>
        <taxon>Arundinoideae</taxon>
        <taxon>Arundineae</taxon>
        <taxon>Arundo</taxon>
    </lineage>
</organism>
<protein>
    <submittedName>
        <fullName evidence="1">Uncharacterized protein</fullName>
    </submittedName>
</protein>
<sequence length="14" mass="1601">MSYLPIIFPICCNS</sequence>
<name>A0A0A9CCN0_ARUDO</name>
<accession>A0A0A9CCN0</accession>
<dbReference type="EMBL" id="GBRH01225692">
    <property type="protein sequence ID" value="JAD72203.1"/>
    <property type="molecule type" value="Transcribed_RNA"/>
</dbReference>
<reference evidence="1" key="2">
    <citation type="journal article" date="2015" name="Data Brief">
        <title>Shoot transcriptome of the giant reed, Arundo donax.</title>
        <authorList>
            <person name="Barrero R.A."/>
            <person name="Guerrero F.D."/>
            <person name="Moolhuijzen P."/>
            <person name="Goolsby J.A."/>
            <person name="Tidwell J."/>
            <person name="Bellgard S.E."/>
            <person name="Bellgard M.I."/>
        </authorList>
    </citation>
    <scope>NUCLEOTIDE SEQUENCE</scope>
    <source>
        <tissue evidence="1">Shoot tissue taken approximately 20 cm above the soil surface</tissue>
    </source>
</reference>
<evidence type="ECO:0000313" key="1">
    <source>
        <dbReference type="EMBL" id="JAD72203.1"/>
    </source>
</evidence>
<reference evidence="1" key="1">
    <citation type="submission" date="2014-09" db="EMBL/GenBank/DDBJ databases">
        <authorList>
            <person name="Magalhaes I.L.F."/>
            <person name="Oliveira U."/>
            <person name="Santos F.R."/>
            <person name="Vidigal T.H.D.A."/>
            <person name="Brescovit A.D."/>
            <person name="Santos A.J."/>
        </authorList>
    </citation>
    <scope>NUCLEOTIDE SEQUENCE</scope>
    <source>
        <tissue evidence="1">Shoot tissue taken approximately 20 cm above the soil surface</tissue>
    </source>
</reference>